<dbReference type="Proteomes" id="UP001367030">
    <property type="component" value="Unassembled WGS sequence"/>
</dbReference>
<keyword evidence="3" id="KW-0324">Glycolysis</keyword>
<dbReference type="EMBL" id="JBBKZS010000009">
    <property type="protein sequence ID" value="MEJ8857086.1"/>
    <property type="molecule type" value="Genomic_DNA"/>
</dbReference>
<evidence type="ECO:0000259" key="6">
    <source>
        <dbReference type="PROSITE" id="PS51464"/>
    </source>
</evidence>
<feature type="domain" description="HTH rpiR-type" evidence="5">
    <location>
        <begin position="8"/>
        <end position="84"/>
    </location>
</feature>
<keyword evidence="8" id="KW-1185">Reference proteome</keyword>
<evidence type="ECO:0000256" key="1">
    <source>
        <dbReference type="ARBA" id="ARBA00023015"/>
    </source>
</evidence>
<dbReference type="InterPro" id="IPR035472">
    <property type="entry name" value="RpiR-like_SIS"/>
</dbReference>
<dbReference type="RefSeq" id="WP_340337159.1">
    <property type="nucleotide sequence ID" value="NZ_JBBKZS010000009.1"/>
</dbReference>
<evidence type="ECO:0000313" key="7">
    <source>
        <dbReference type="EMBL" id="MEJ8857086.1"/>
    </source>
</evidence>
<dbReference type="PROSITE" id="PS51464">
    <property type="entry name" value="SIS"/>
    <property type="match status" value="1"/>
</dbReference>
<dbReference type="Pfam" id="PF01418">
    <property type="entry name" value="HTH_6"/>
    <property type="match status" value="1"/>
</dbReference>
<dbReference type="Pfam" id="PF01380">
    <property type="entry name" value="SIS"/>
    <property type="match status" value="1"/>
</dbReference>
<dbReference type="InterPro" id="IPR001347">
    <property type="entry name" value="SIS_dom"/>
</dbReference>
<dbReference type="Gene3D" id="1.10.10.10">
    <property type="entry name" value="Winged helix-like DNA-binding domain superfamily/Winged helix DNA-binding domain"/>
    <property type="match status" value="1"/>
</dbReference>
<evidence type="ECO:0000256" key="2">
    <source>
        <dbReference type="ARBA" id="ARBA00023125"/>
    </source>
</evidence>
<sequence>MASVATYEQLKDQIALAYPGMSKQLQRIARFALERPNELALGTVAAIAEATEVQPSAMIRFANALGYGGFSEMQQLFRSHLVERSSTYRERIDTMRRAQAQGGNGASAPASVLHQLATDSMTELSHLDEKVREADLKAAVKLLASAPRIHVLAQKRAFPVAAYLAYALSQLELRTHLLDGAGGMLRESLRAIAPGEVLVVASFRNYSPDVIEAAAEGQRIGAQVIAITDGPLSPLKPSAKVCFELADDSAKPFRSLVAPLCLAQALVVSAGHQLAEQGSQRKVRRAPSRRGVS</sequence>
<keyword evidence="2" id="KW-0238">DNA-binding</keyword>
<evidence type="ECO:0000313" key="8">
    <source>
        <dbReference type="Proteomes" id="UP001367030"/>
    </source>
</evidence>
<dbReference type="InterPro" id="IPR046348">
    <property type="entry name" value="SIS_dom_sf"/>
</dbReference>
<accession>A0ABU8XBI3</accession>
<name>A0ABU8XBI3_9BURK</name>
<dbReference type="InterPro" id="IPR000281">
    <property type="entry name" value="HTH_RpiR"/>
</dbReference>
<evidence type="ECO:0000256" key="3">
    <source>
        <dbReference type="ARBA" id="ARBA00023152"/>
    </source>
</evidence>
<dbReference type="PROSITE" id="PS51071">
    <property type="entry name" value="HTH_RPIR"/>
    <property type="match status" value="1"/>
</dbReference>
<keyword evidence="4" id="KW-0804">Transcription</keyword>
<dbReference type="InterPro" id="IPR047640">
    <property type="entry name" value="RpiR-like"/>
</dbReference>
<dbReference type="InterPro" id="IPR036388">
    <property type="entry name" value="WH-like_DNA-bd_sf"/>
</dbReference>
<dbReference type="SUPFAM" id="SSF53697">
    <property type="entry name" value="SIS domain"/>
    <property type="match status" value="1"/>
</dbReference>
<proteinExistence type="predicted"/>
<dbReference type="Gene3D" id="3.40.50.10490">
    <property type="entry name" value="Glucose-6-phosphate isomerase like protein, domain 1"/>
    <property type="match status" value="1"/>
</dbReference>
<dbReference type="PANTHER" id="PTHR30514:SF20">
    <property type="entry name" value="TRANSCRIPTIONAL REGULATOR"/>
    <property type="match status" value="1"/>
</dbReference>
<organism evidence="7 8">
    <name type="scientific">Variovorax robiniae</name>
    <dbReference type="NCBI Taxonomy" id="1836199"/>
    <lineage>
        <taxon>Bacteria</taxon>
        <taxon>Pseudomonadati</taxon>
        <taxon>Pseudomonadota</taxon>
        <taxon>Betaproteobacteria</taxon>
        <taxon>Burkholderiales</taxon>
        <taxon>Comamonadaceae</taxon>
        <taxon>Variovorax</taxon>
    </lineage>
</organism>
<dbReference type="PANTHER" id="PTHR30514">
    <property type="entry name" value="GLUCOKINASE"/>
    <property type="match status" value="1"/>
</dbReference>
<dbReference type="SUPFAM" id="SSF46689">
    <property type="entry name" value="Homeodomain-like"/>
    <property type="match status" value="1"/>
</dbReference>
<protein>
    <submittedName>
        <fullName evidence="7">MurR/RpiR family transcriptional regulator</fullName>
    </submittedName>
</protein>
<keyword evidence="1" id="KW-0805">Transcription regulation</keyword>
<dbReference type="CDD" id="cd05013">
    <property type="entry name" value="SIS_RpiR"/>
    <property type="match status" value="1"/>
</dbReference>
<dbReference type="InterPro" id="IPR009057">
    <property type="entry name" value="Homeodomain-like_sf"/>
</dbReference>
<feature type="domain" description="SIS" evidence="6">
    <location>
        <begin position="139"/>
        <end position="284"/>
    </location>
</feature>
<comment type="caution">
    <text evidence="7">The sequence shown here is derived from an EMBL/GenBank/DDBJ whole genome shotgun (WGS) entry which is preliminary data.</text>
</comment>
<evidence type="ECO:0000259" key="5">
    <source>
        <dbReference type="PROSITE" id="PS51071"/>
    </source>
</evidence>
<evidence type="ECO:0000256" key="4">
    <source>
        <dbReference type="ARBA" id="ARBA00023163"/>
    </source>
</evidence>
<reference evidence="7 8" key="1">
    <citation type="submission" date="2024-03" db="EMBL/GenBank/DDBJ databases">
        <title>Novel species of the genus Variovorax.</title>
        <authorList>
            <person name="Liu Q."/>
            <person name="Xin Y.-H."/>
        </authorList>
    </citation>
    <scope>NUCLEOTIDE SEQUENCE [LARGE SCALE GENOMIC DNA]</scope>
    <source>
        <strain evidence="7 8">KACC 18901</strain>
    </source>
</reference>
<gene>
    <name evidence="7" type="ORF">WKW79_21090</name>
</gene>